<dbReference type="SUPFAM" id="SSF52980">
    <property type="entry name" value="Restriction endonuclease-like"/>
    <property type="match status" value="1"/>
</dbReference>
<dbReference type="eggNOG" id="COG2852">
    <property type="taxonomic scope" value="Bacteria"/>
</dbReference>
<organism evidence="2 3">
    <name type="scientific">Candidatus Scalindua brodae</name>
    <dbReference type="NCBI Taxonomy" id="237368"/>
    <lineage>
        <taxon>Bacteria</taxon>
        <taxon>Pseudomonadati</taxon>
        <taxon>Planctomycetota</taxon>
        <taxon>Candidatus Brocadiia</taxon>
        <taxon>Candidatus Brocadiales</taxon>
        <taxon>Candidatus Scalinduaceae</taxon>
        <taxon>Candidatus Scalindua</taxon>
    </lineage>
</organism>
<proteinExistence type="predicted"/>
<evidence type="ECO:0000313" key="2">
    <source>
        <dbReference type="EMBL" id="KHE90487.1"/>
    </source>
</evidence>
<dbReference type="CDD" id="cd01038">
    <property type="entry name" value="Endonuclease_DUF559"/>
    <property type="match status" value="1"/>
</dbReference>
<gene>
    <name evidence="2" type="ORF">SCABRO_03777</name>
</gene>
<feature type="domain" description="DUF559" evidence="1">
    <location>
        <begin position="33"/>
        <end position="142"/>
    </location>
</feature>
<evidence type="ECO:0000313" key="3">
    <source>
        <dbReference type="Proteomes" id="UP000030652"/>
    </source>
</evidence>
<evidence type="ECO:0000259" key="1">
    <source>
        <dbReference type="Pfam" id="PF04480"/>
    </source>
</evidence>
<dbReference type="PANTHER" id="PTHR38590:SF1">
    <property type="entry name" value="BLL0828 PROTEIN"/>
    <property type="match status" value="1"/>
</dbReference>
<dbReference type="Proteomes" id="UP000030652">
    <property type="component" value="Unassembled WGS sequence"/>
</dbReference>
<sequence>MQYPPPAGVVRRTGVEKRGMKADKSNNYAYNKKLQPFANALRKRMTKSEACIWKYALKAGKMKGYQFRRQRPVLNYIADFMCKELKLIIELDGITHQWEETSVKDEKRTKDLESSGFKVIRFTDNEVLNNMEGVIWRIEQVIEDLERSTPLIPRQRGTQRGTGGKN</sequence>
<protein>
    <recommendedName>
        <fullName evidence="1">DUF559 domain-containing protein</fullName>
    </recommendedName>
</protein>
<dbReference type="PANTHER" id="PTHR38590">
    <property type="entry name" value="BLL0828 PROTEIN"/>
    <property type="match status" value="1"/>
</dbReference>
<name>A0A0B0EB25_9BACT</name>
<dbReference type="Gene3D" id="3.40.960.10">
    <property type="entry name" value="VSR Endonuclease"/>
    <property type="match status" value="1"/>
</dbReference>
<dbReference type="AlphaFoldDB" id="A0A0B0EB25"/>
<dbReference type="EMBL" id="JRYO01000260">
    <property type="protein sequence ID" value="KHE90487.1"/>
    <property type="molecule type" value="Genomic_DNA"/>
</dbReference>
<dbReference type="InterPro" id="IPR007569">
    <property type="entry name" value="DUF559"/>
</dbReference>
<dbReference type="InterPro" id="IPR047216">
    <property type="entry name" value="Endonuclease_DUF559_bact"/>
</dbReference>
<dbReference type="InterPro" id="IPR011335">
    <property type="entry name" value="Restrct_endonuc-II-like"/>
</dbReference>
<accession>A0A0B0EB25</accession>
<dbReference type="Pfam" id="PF04480">
    <property type="entry name" value="DUF559"/>
    <property type="match status" value="1"/>
</dbReference>
<comment type="caution">
    <text evidence="2">The sequence shown here is derived from an EMBL/GenBank/DDBJ whole genome shotgun (WGS) entry which is preliminary data.</text>
</comment>
<reference evidence="2 3" key="1">
    <citation type="submission" date="2014-10" db="EMBL/GenBank/DDBJ databases">
        <title>Draft genome of anammox bacterium scalindua brodae, obtained using differential coverage binning of sequence data from two enrichment reactors.</title>
        <authorList>
            <person name="Speth D.R."/>
            <person name="Russ L."/>
            <person name="Kartal B."/>
            <person name="Op den Camp H.J."/>
            <person name="Dutilh B.E."/>
            <person name="Jetten M.S."/>
        </authorList>
    </citation>
    <scope>NUCLEOTIDE SEQUENCE [LARGE SCALE GENOMIC DNA]</scope>
    <source>
        <strain evidence="2">RU1</strain>
    </source>
</reference>